<dbReference type="Proteomes" id="UP000320390">
    <property type="component" value="Chromosome"/>
</dbReference>
<dbReference type="RefSeq" id="WP_145199448.1">
    <property type="nucleotide sequence ID" value="NZ_CP036434.1"/>
</dbReference>
<accession>A0A518EUR7</accession>
<sequence>MAIIQIPKHVGTCRVITSYAGTPLITNDKTGKNKVLIPCKTPRQASELCDRINRGDHDGTVRA</sequence>
<organism evidence="1 2">
    <name type="scientific">Saltatorellus ferox</name>
    <dbReference type="NCBI Taxonomy" id="2528018"/>
    <lineage>
        <taxon>Bacteria</taxon>
        <taxon>Pseudomonadati</taxon>
        <taxon>Planctomycetota</taxon>
        <taxon>Planctomycetia</taxon>
        <taxon>Planctomycetia incertae sedis</taxon>
        <taxon>Saltatorellus</taxon>
    </lineage>
</organism>
<protein>
    <submittedName>
        <fullName evidence="1">Uncharacterized protein</fullName>
    </submittedName>
</protein>
<name>A0A518EUR7_9BACT</name>
<evidence type="ECO:0000313" key="1">
    <source>
        <dbReference type="EMBL" id="QDV07843.1"/>
    </source>
</evidence>
<evidence type="ECO:0000313" key="2">
    <source>
        <dbReference type="Proteomes" id="UP000320390"/>
    </source>
</evidence>
<keyword evidence="2" id="KW-1185">Reference proteome</keyword>
<gene>
    <name evidence="1" type="ORF">Poly30_33760</name>
</gene>
<reference evidence="1 2" key="1">
    <citation type="submission" date="2019-02" db="EMBL/GenBank/DDBJ databases">
        <title>Deep-cultivation of Planctomycetes and their phenomic and genomic characterization uncovers novel biology.</title>
        <authorList>
            <person name="Wiegand S."/>
            <person name="Jogler M."/>
            <person name="Boedeker C."/>
            <person name="Pinto D."/>
            <person name="Vollmers J."/>
            <person name="Rivas-Marin E."/>
            <person name="Kohn T."/>
            <person name="Peeters S.H."/>
            <person name="Heuer A."/>
            <person name="Rast P."/>
            <person name="Oberbeckmann S."/>
            <person name="Bunk B."/>
            <person name="Jeske O."/>
            <person name="Meyerdierks A."/>
            <person name="Storesund J.E."/>
            <person name="Kallscheuer N."/>
            <person name="Luecker S."/>
            <person name="Lage O.M."/>
            <person name="Pohl T."/>
            <person name="Merkel B.J."/>
            <person name="Hornburger P."/>
            <person name="Mueller R.-W."/>
            <person name="Bruemmer F."/>
            <person name="Labrenz M."/>
            <person name="Spormann A.M."/>
            <person name="Op den Camp H."/>
            <person name="Overmann J."/>
            <person name="Amann R."/>
            <person name="Jetten M.S.M."/>
            <person name="Mascher T."/>
            <person name="Medema M.H."/>
            <person name="Devos D.P."/>
            <person name="Kaster A.-K."/>
            <person name="Ovreas L."/>
            <person name="Rohde M."/>
            <person name="Galperin M.Y."/>
            <person name="Jogler C."/>
        </authorList>
    </citation>
    <scope>NUCLEOTIDE SEQUENCE [LARGE SCALE GENOMIC DNA]</scope>
    <source>
        <strain evidence="1 2">Poly30</strain>
    </source>
</reference>
<proteinExistence type="predicted"/>
<dbReference type="EMBL" id="CP036434">
    <property type="protein sequence ID" value="QDV07843.1"/>
    <property type="molecule type" value="Genomic_DNA"/>
</dbReference>
<dbReference type="OrthoDB" id="7065752at2"/>
<dbReference type="AlphaFoldDB" id="A0A518EUR7"/>